<accession>A0A8X6MBH5</accession>
<dbReference type="Proteomes" id="UP000886998">
    <property type="component" value="Unassembled WGS sequence"/>
</dbReference>
<evidence type="ECO:0000256" key="1">
    <source>
        <dbReference type="SAM" id="MobiDB-lite"/>
    </source>
</evidence>
<evidence type="ECO:0000313" key="2">
    <source>
        <dbReference type="EMBL" id="GFS39112.1"/>
    </source>
</evidence>
<gene>
    <name evidence="2" type="ORF">TNIN_148401</name>
</gene>
<keyword evidence="3" id="KW-1185">Reference proteome</keyword>
<feature type="compositionally biased region" description="Basic and acidic residues" evidence="1">
    <location>
        <begin position="36"/>
        <end position="52"/>
    </location>
</feature>
<reference evidence="2" key="1">
    <citation type="submission" date="2020-08" db="EMBL/GenBank/DDBJ databases">
        <title>Multicomponent nature underlies the extraordinary mechanical properties of spider dragline silk.</title>
        <authorList>
            <person name="Kono N."/>
            <person name="Nakamura H."/>
            <person name="Mori M."/>
            <person name="Yoshida Y."/>
            <person name="Ohtoshi R."/>
            <person name="Malay A.D."/>
            <person name="Moran D.A.P."/>
            <person name="Tomita M."/>
            <person name="Numata K."/>
            <person name="Arakawa K."/>
        </authorList>
    </citation>
    <scope>NUCLEOTIDE SEQUENCE</scope>
</reference>
<comment type="caution">
    <text evidence="2">The sequence shown here is derived from an EMBL/GenBank/DDBJ whole genome shotgun (WGS) entry which is preliminary data.</text>
</comment>
<name>A0A8X6MBH5_9ARAC</name>
<dbReference type="AlphaFoldDB" id="A0A8X6MBH5"/>
<organism evidence="2 3">
    <name type="scientific">Trichonephila inaurata madagascariensis</name>
    <dbReference type="NCBI Taxonomy" id="2747483"/>
    <lineage>
        <taxon>Eukaryota</taxon>
        <taxon>Metazoa</taxon>
        <taxon>Ecdysozoa</taxon>
        <taxon>Arthropoda</taxon>
        <taxon>Chelicerata</taxon>
        <taxon>Arachnida</taxon>
        <taxon>Araneae</taxon>
        <taxon>Araneomorphae</taxon>
        <taxon>Entelegynae</taxon>
        <taxon>Araneoidea</taxon>
        <taxon>Nephilidae</taxon>
        <taxon>Trichonephila</taxon>
        <taxon>Trichonephila inaurata</taxon>
    </lineage>
</organism>
<sequence>MKLLLRRISEANFATMDPTRKANLRDRKGIRYFLKRNKESSQEESSNKETQRRMKSKSSRFCEVKLIDSARENNLFVIRRGGQTVLPLPPNISLIDAAS</sequence>
<dbReference type="EMBL" id="BMAV01025177">
    <property type="protein sequence ID" value="GFS39112.1"/>
    <property type="molecule type" value="Genomic_DNA"/>
</dbReference>
<protein>
    <submittedName>
        <fullName evidence="2">Uncharacterized protein</fullName>
    </submittedName>
</protein>
<evidence type="ECO:0000313" key="3">
    <source>
        <dbReference type="Proteomes" id="UP000886998"/>
    </source>
</evidence>
<feature type="region of interest" description="Disordered" evidence="1">
    <location>
        <begin position="35"/>
        <end position="58"/>
    </location>
</feature>
<proteinExistence type="predicted"/>